<dbReference type="InterPro" id="IPR001506">
    <property type="entry name" value="Peptidase_M12A"/>
</dbReference>
<evidence type="ECO:0000256" key="7">
    <source>
        <dbReference type="ARBA" id="ARBA00023049"/>
    </source>
</evidence>
<evidence type="ECO:0000256" key="6">
    <source>
        <dbReference type="ARBA" id="ARBA00022833"/>
    </source>
</evidence>
<dbReference type="Gene3D" id="2.60.120.290">
    <property type="entry name" value="Spermadhesin, CUB domain"/>
    <property type="match status" value="1"/>
</dbReference>
<dbReference type="VEuPathDB" id="VectorBase:PPAI008936"/>
<dbReference type="SUPFAM" id="SSF49854">
    <property type="entry name" value="Spermadhesin, CUB domain"/>
    <property type="match status" value="1"/>
</dbReference>
<dbReference type="Pfam" id="PF00431">
    <property type="entry name" value="CUB"/>
    <property type="match status" value="1"/>
</dbReference>
<dbReference type="AlphaFoldDB" id="A0A1B0DKZ2"/>
<name>A0A1B0DKZ2_PHLPP</name>
<accession>A0A1B0DKZ2</accession>
<evidence type="ECO:0000256" key="2">
    <source>
        <dbReference type="ARBA" id="ARBA00022536"/>
    </source>
</evidence>
<keyword evidence="11" id="KW-1185">Reference proteome</keyword>
<evidence type="ECO:0000256" key="3">
    <source>
        <dbReference type="ARBA" id="ARBA00022670"/>
    </source>
</evidence>
<keyword evidence="5" id="KW-0378">Hydrolase</keyword>
<sequence length="510" mass="58575">MLAMTNYLDTILPIEEKGRKMPEIGQRIRLSEGDIAQANLLYKCAKCGRTFQENAGAFTSPSYYSKIPPTEPERCEWRITATHGEKIVLNITDLDIFKSNNCRTDYLEIRDGYWHKSPILGRFCGSGKFNQGRYIHDIILLVNIIQNTGTLYSQKNEFVEIDIVVGFLSANDHLLDVTETIFSRQEYGTAIIRVDHPACDDFKLKADIILMVIDAKCESLLPVERLTTRDSLRKLKDNLLSAGIWQLALDISVKCGFAIAGVMQAWGIDCLRQGQYALAREKMSHFLQCLVPPAFLDKIAPMLTKRAKLDTWDNLEVIDRSRRSSSVLSDILAILRGSSDQEFAYSESIYYVIMYGSHEDILGFLMKHDKLHTALLYTLSQKVSYSTFMGIIFLPQLQSGQEMTVLNSMKKIDSTLWRWETFVKKFCWYLETQRKLESLYNMQILMNDPIRASMTCIQFYTANAQTYTDLQNNLRYLITAKMHCLSEMHNIEYGEPVKEVTRITMDLESL</sequence>
<proteinExistence type="predicted"/>
<keyword evidence="8" id="KW-1015">Disulfide bond</keyword>
<keyword evidence="7" id="KW-0482">Metalloprotease</keyword>
<dbReference type="InterPro" id="IPR035914">
    <property type="entry name" value="Sperma_CUB_dom_sf"/>
</dbReference>
<dbReference type="SMART" id="SM00042">
    <property type="entry name" value="CUB"/>
    <property type="match status" value="1"/>
</dbReference>
<comment type="cofactor">
    <cofactor evidence="1">
        <name>Zn(2+)</name>
        <dbReference type="ChEBI" id="CHEBI:29105"/>
    </cofactor>
</comment>
<evidence type="ECO:0000313" key="11">
    <source>
        <dbReference type="Proteomes" id="UP000092462"/>
    </source>
</evidence>
<reference evidence="10" key="1">
    <citation type="submission" date="2022-08" db="UniProtKB">
        <authorList>
            <consortium name="EnsemblMetazoa"/>
        </authorList>
    </citation>
    <scope>IDENTIFICATION</scope>
    <source>
        <strain evidence="10">Israel</strain>
    </source>
</reference>
<dbReference type="CDD" id="cd00041">
    <property type="entry name" value="CUB"/>
    <property type="match status" value="1"/>
</dbReference>
<dbReference type="EnsemblMetazoa" id="PPAI008936-RA">
    <property type="protein sequence ID" value="PPAI008936-PA"/>
    <property type="gene ID" value="PPAI008936"/>
</dbReference>
<dbReference type="PANTHER" id="PTHR46591">
    <property type="entry name" value="ZINC FINGER FYVE DOMAIN-CONTAINING PROTEIN 26"/>
    <property type="match status" value="1"/>
</dbReference>
<dbReference type="InterPro" id="IPR028730">
    <property type="entry name" value="ZFYVE26"/>
</dbReference>
<dbReference type="PROSITE" id="PS01180">
    <property type="entry name" value="CUB"/>
    <property type="match status" value="1"/>
</dbReference>
<protein>
    <recommendedName>
        <fullName evidence="12">CUB domain-containing protein</fullName>
    </recommendedName>
</protein>
<keyword evidence="4" id="KW-0479">Metal-binding</keyword>
<dbReference type="GO" id="GO:0046872">
    <property type="term" value="F:metal ion binding"/>
    <property type="evidence" value="ECO:0007669"/>
    <property type="project" value="UniProtKB-KW"/>
</dbReference>
<dbReference type="GO" id="GO:0000281">
    <property type="term" value="P:mitotic cytokinesis"/>
    <property type="evidence" value="ECO:0007669"/>
    <property type="project" value="InterPro"/>
</dbReference>
<dbReference type="GO" id="GO:0004222">
    <property type="term" value="F:metalloendopeptidase activity"/>
    <property type="evidence" value="ECO:0007669"/>
    <property type="project" value="InterPro"/>
</dbReference>
<evidence type="ECO:0000256" key="4">
    <source>
        <dbReference type="ARBA" id="ARBA00022723"/>
    </source>
</evidence>
<dbReference type="Proteomes" id="UP000092462">
    <property type="component" value="Unassembled WGS sequence"/>
</dbReference>
<dbReference type="GO" id="GO:0032266">
    <property type="term" value="F:phosphatidylinositol-3-phosphate binding"/>
    <property type="evidence" value="ECO:0007669"/>
    <property type="project" value="InterPro"/>
</dbReference>
<evidence type="ECO:0000313" key="10">
    <source>
        <dbReference type="EnsemblMetazoa" id="PPAI008936-PA"/>
    </source>
</evidence>
<dbReference type="EMBL" id="AJVK01016139">
    <property type="status" value="NOT_ANNOTATED_CDS"/>
    <property type="molecule type" value="Genomic_DNA"/>
</dbReference>
<dbReference type="VEuPathDB" id="VectorBase:PPAPM1_010349"/>
<keyword evidence="6" id="KW-0862">Zinc</keyword>
<keyword evidence="2" id="KW-0245">EGF-like domain</keyword>
<dbReference type="GO" id="GO:0005813">
    <property type="term" value="C:centrosome"/>
    <property type="evidence" value="ECO:0007669"/>
    <property type="project" value="TreeGrafter"/>
</dbReference>
<dbReference type="GO" id="GO:0005765">
    <property type="term" value="C:lysosomal membrane"/>
    <property type="evidence" value="ECO:0007669"/>
    <property type="project" value="TreeGrafter"/>
</dbReference>
<dbReference type="PROSITE" id="PS51864">
    <property type="entry name" value="ASTACIN"/>
    <property type="match status" value="1"/>
</dbReference>
<evidence type="ECO:0000256" key="1">
    <source>
        <dbReference type="ARBA" id="ARBA00001947"/>
    </source>
</evidence>
<dbReference type="GO" id="GO:0032465">
    <property type="term" value="P:regulation of cytokinesis"/>
    <property type="evidence" value="ECO:0007669"/>
    <property type="project" value="TreeGrafter"/>
</dbReference>
<organism evidence="10 11">
    <name type="scientific">Phlebotomus papatasi</name>
    <name type="common">Sandfly</name>
    <dbReference type="NCBI Taxonomy" id="29031"/>
    <lineage>
        <taxon>Eukaryota</taxon>
        <taxon>Metazoa</taxon>
        <taxon>Ecdysozoa</taxon>
        <taxon>Arthropoda</taxon>
        <taxon>Hexapoda</taxon>
        <taxon>Insecta</taxon>
        <taxon>Pterygota</taxon>
        <taxon>Neoptera</taxon>
        <taxon>Endopterygota</taxon>
        <taxon>Diptera</taxon>
        <taxon>Nematocera</taxon>
        <taxon>Psychodoidea</taxon>
        <taxon>Psychodidae</taxon>
        <taxon>Phlebotomus</taxon>
        <taxon>Phlebotomus</taxon>
    </lineage>
</organism>
<dbReference type="GO" id="GO:0000724">
    <property type="term" value="P:double-strand break repair via homologous recombination"/>
    <property type="evidence" value="ECO:0007669"/>
    <property type="project" value="InterPro"/>
</dbReference>
<dbReference type="GO" id="GO:0006508">
    <property type="term" value="P:proteolysis"/>
    <property type="evidence" value="ECO:0007669"/>
    <property type="project" value="UniProtKB-KW"/>
</dbReference>
<dbReference type="InterPro" id="IPR000859">
    <property type="entry name" value="CUB_dom"/>
</dbReference>
<dbReference type="VEuPathDB" id="VectorBase:PPAPM1_009600"/>
<comment type="caution">
    <text evidence="9">Lacks conserved residue(s) required for the propagation of feature annotation.</text>
</comment>
<keyword evidence="3" id="KW-0645">Protease</keyword>
<evidence type="ECO:0008006" key="12">
    <source>
        <dbReference type="Google" id="ProtNLM"/>
    </source>
</evidence>
<dbReference type="PANTHER" id="PTHR46591:SF1">
    <property type="entry name" value="ZINC FINGER FYVE DOMAIN-CONTAINING PROTEIN 26"/>
    <property type="match status" value="1"/>
</dbReference>
<dbReference type="GO" id="GO:0030496">
    <property type="term" value="C:midbody"/>
    <property type="evidence" value="ECO:0007669"/>
    <property type="project" value="TreeGrafter"/>
</dbReference>
<evidence type="ECO:0000256" key="8">
    <source>
        <dbReference type="ARBA" id="ARBA00023157"/>
    </source>
</evidence>
<evidence type="ECO:0000256" key="5">
    <source>
        <dbReference type="ARBA" id="ARBA00022801"/>
    </source>
</evidence>
<evidence type="ECO:0000256" key="9">
    <source>
        <dbReference type="PROSITE-ProRule" id="PRU00059"/>
    </source>
</evidence>